<feature type="domain" description="Tyrosine-protein kinase G-rich" evidence="9">
    <location>
        <begin position="386"/>
        <end position="459"/>
    </location>
</feature>
<dbReference type="RefSeq" id="WP_097121748.1">
    <property type="nucleotide sequence ID" value="NZ_OCND01000004.1"/>
</dbReference>
<dbReference type="EMBL" id="OCND01000004">
    <property type="protein sequence ID" value="SOD54506.1"/>
    <property type="molecule type" value="Genomic_DNA"/>
</dbReference>
<evidence type="ECO:0000256" key="5">
    <source>
        <dbReference type="ARBA" id="ARBA00023136"/>
    </source>
</evidence>
<keyword evidence="2" id="KW-1003">Cell membrane</keyword>
<dbReference type="Pfam" id="PF02706">
    <property type="entry name" value="Wzz"/>
    <property type="match status" value="1"/>
</dbReference>
<evidence type="ECO:0000256" key="7">
    <source>
        <dbReference type="SAM" id="Phobius"/>
    </source>
</evidence>
<dbReference type="PANTHER" id="PTHR32309:SF13">
    <property type="entry name" value="FERRIC ENTEROBACTIN TRANSPORT PROTEIN FEPE"/>
    <property type="match status" value="1"/>
</dbReference>
<evidence type="ECO:0000256" key="6">
    <source>
        <dbReference type="SAM" id="Coils"/>
    </source>
</evidence>
<evidence type="ECO:0000256" key="2">
    <source>
        <dbReference type="ARBA" id="ARBA00022475"/>
    </source>
</evidence>
<dbReference type="InterPro" id="IPR032807">
    <property type="entry name" value="GNVR"/>
</dbReference>
<keyword evidence="4 7" id="KW-1133">Transmembrane helix</keyword>
<feature type="transmembrane region" description="Helical" evidence="7">
    <location>
        <begin position="436"/>
        <end position="461"/>
    </location>
</feature>
<feature type="domain" description="Polysaccharide chain length determinant N-terminal" evidence="8">
    <location>
        <begin position="24"/>
        <end position="111"/>
    </location>
</feature>
<reference evidence="10 11" key="1">
    <citation type="submission" date="2017-09" db="EMBL/GenBank/DDBJ databases">
        <authorList>
            <person name="Ehlers B."/>
            <person name="Leendertz F.H."/>
        </authorList>
    </citation>
    <scope>NUCLEOTIDE SEQUENCE [LARGE SCALE GENOMIC DNA]</scope>
    <source>
        <strain evidence="10 11">CGMCC 1.10978</strain>
    </source>
</reference>
<evidence type="ECO:0000259" key="8">
    <source>
        <dbReference type="Pfam" id="PF02706"/>
    </source>
</evidence>
<keyword evidence="5 7" id="KW-0472">Membrane</keyword>
<proteinExistence type="predicted"/>
<organism evidence="10 11">
    <name type="scientific">Pseudoxanthomonas wuyuanensis</name>
    <dbReference type="NCBI Taxonomy" id="1073196"/>
    <lineage>
        <taxon>Bacteria</taxon>
        <taxon>Pseudomonadati</taxon>
        <taxon>Pseudomonadota</taxon>
        <taxon>Gammaproteobacteria</taxon>
        <taxon>Lysobacterales</taxon>
        <taxon>Lysobacteraceae</taxon>
        <taxon>Pseudoxanthomonas</taxon>
    </lineage>
</organism>
<keyword evidence="6" id="KW-0175">Coiled coil</keyword>
<evidence type="ECO:0000256" key="4">
    <source>
        <dbReference type="ARBA" id="ARBA00022989"/>
    </source>
</evidence>
<evidence type="ECO:0000259" key="9">
    <source>
        <dbReference type="Pfam" id="PF13807"/>
    </source>
</evidence>
<name>A0A286D779_9GAMM</name>
<feature type="coiled-coil region" evidence="6">
    <location>
        <begin position="210"/>
        <end position="237"/>
    </location>
</feature>
<comment type="subcellular location">
    <subcellularLocation>
        <location evidence="1">Cell membrane</location>
        <topology evidence="1">Multi-pass membrane protein</topology>
    </subcellularLocation>
</comment>
<dbReference type="Proteomes" id="UP000219374">
    <property type="component" value="Unassembled WGS sequence"/>
</dbReference>
<evidence type="ECO:0000256" key="3">
    <source>
        <dbReference type="ARBA" id="ARBA00022692"/>
    </source>
</evidence>
<dbReference type="InterPro" id="IPR003856">
    <property type="entry name" value="LPS_length_determ_N"/>
</dbReference>
<keyword evidence="3 7" id="KW-0812">Transmembrane</keyword>
<keyword evidence="11" id="KW-1185">Reference proteome</keyword>
<dbReference type="Pfam" id="PF13807">
    <property type="entry name" value="GNVR"/>
    <property type="match status" value="1"/>
</dbReference>
<dbReference type="PANTHER" id="PTHR32309">
    <property type="entry name" value="TYROSINE-PROTEIN KINASE"/>
    <property type="match status" value="1"/>
</dbReference>
<feature type="transmembrane region" description="Helical" evidence="7">
    <location>
        <begin position="34"/>
        <end position="55"/>
    </location>
</feature>
<dbReference type="GO" id="GO:0004713">
    <property type="term" value="F:protein tyrosine kinase activity"/>
    <property type="evidence" value="ECO:0007669"/>
    <property type="project" value="TreeGrafter"/>
</dbReference>
<dbReference type="GO" id="GO:0005886">
    <property type="term" value="C:plasma membrane"/>
    <property type="evidence" value="ECO:0007669"/>
    <property type="project" value="UniProtKB-SubCell"/>
</dbReference>
<dbReference type="InterPro" id="IPR050445">
    <property type="entry name" value="Bact_polysacc_biosynth/exp"/>
</dbReference>
<sequence length="469" mass="52246">MSTTYSREPGTAPHGDHAAQPGLYDYWYAIRGQWWIVIGITLLAVGLALLATLLITPTFRATTTLQIERDAMKVVNLEGLMPTESPNDRDFYQTQYELLQSRSLARRVIREAELARHPAFKDIADKAASRAKRNADGPDGSPTVQEAVELALTAPVLAGLEIEPVRSSRLVRVHYASADPELSAKVANAYAKAFIASNLERRVDASSFAVKYLSERLAEIRGRVEQSEKQLVEFSGEERIVSLGEGLPSLPAQNLSELNALLASAQQARIQAEAGWRLARTGDGLGLPQVLSSPLVQNLRTEQAKLASEYQQKLPTFKPDYPEMQRLNSQIFERQRQIAAEVANIREAIRKEYETARLQEELIVSSIDRLKSEELDLQNRSIRYNMLKREVDTNRQLYDGLLQRFKEIGVVGDVGSNNVTIVDTADVSGRPHSPRLALNLALAAVFGVFFGLVVALVRYFLREPRRPSA</sequence>
<protein>
    <submittedName>
        <fullName evidence="10">GumC protein</fullName>
    </submittedName>
</protein>
<dbReference type="AlphaFoldDB" id="A0A286D779"/>
<evidence type="ECO:0000313" key="11">
    <source>
        <dbReference type="Proteomes" id="UP000219374"/>
    </source>
</evidence>
<evidence type="ECO:0000313" key="10">
    <source>
        <dbReference type="EMBL" id="SOD54506.1"/>
    </source>
</evidence>
<accession>A0A286D779</accession>
<evidence type="ECO:0000256" key="1">
    <source>
        <dbReference type="ARBA" id="ARBA00004651"/>
    </source>
</evidence>
<gene>
    <name evidence="10" type="ORF">SAMN06296416_104111</name>
</gene>
<dbReference type="OrthoDB" id="9775724at2"/>